<keyword evidence="3" id="KW-1185">Reference proteome</keyword>
<evidence type="ECO:0000313" key="3">
    <source>
        <dbReference type="Proteomes" id="UP000824120"/>
    </source>
</evidence>
<sequence>MSSPATLAMFRMRGQFKRCPRNLLSSEKHCSAGTRKAVISKTLANQRRNKSRASIFLYLLYTCVIAKMLIGKPTSMKDRLTNIILLSVDELINHPFIQNAISIFGNDLINISSTIKDNPYGDY</sequence>
<protein>
    <submittedName>
        <fullName evidence="2">Uncharacterized protein</fullName>
    </submittedName>
</protein>
<dbReference type="EMBL" id="JACXVP010000012">
    <property type="protein sequence ID" value="KAG5570163.1"/>
    <property type="molecule type" value="Genomic_DNA"/>
</dbReference>
<feature type="transmembrane region" description="Helical" evidence="1">
    <location>
        <begin position="53"/>
        <end position="70"/>
    </location>
</feature>
<name>A0A9J5W3Q3_SOLCO</name>
<reference evidence="2 3" key="1">
    <citation type="submission" date="2020-09" db="EMBL/GenBank/DDBJ databases">
        <title>De no assembly of potato wild relative species, Solanum commersonii.</title>
        <authorList>
            <person name="Cho K."/>
        </authorList>
    </citation>
    <scope>NUCLEOTIDE SEQUENCE [LARGE SCALE GENOMIC DNA]</scope>
    <source>
        <strain evidence="2">LZ3.2</strain>
        <tissue evidence="2">Leaf</tissue>
    </source>
</reference>
<keyword evidence="1" id="KW-0472">Membrane</keyword>
<evidence type="ECO:0000313" key="2">
    <source>
        <dbReference type="EMBL" id="KAG5570163.1"/>
    </source>
</evidence>
<gene>
    <name evidence="2" type="ORF">H5410_059929</name>
</gene>
<organism evidence="2 3">
    <name type="scientific">Solanum commersonii</name>
    <name type="common">Commerson's wild potato</name>
    <name type="synonym">Commerson's nightshade</name>
    <dbReference type="NCBI Taxonomy" id="4109"/>
    <lineage>
        <taxon>Eukaryota</taxon>
        <taxon>Viridiplantae</taxon>
        <taxon>Streptophyta</taxon>
        <taxon>Embryophyta</taxon>
        <taxon>Tracheophyta</taxon>
        <taxon>Spermatophyta</taxon>
        <taxon>Magnoliopsida</taxon>
        <taxon>eudicotyledons</taxon>
        <taxon>Gunneridae</taxon>
        <taxon>Pentapetalae</taxon>
        <taxon>asterids</taxon>
        <taxon>lamiids</taxon>
        <taxon>Solanales</taxon>
        <taxon>Solanaceae</taxon>
        <taxon>Solanoideae</taxon>
        <taxon>Solaneae</taxon>
        <taxon>Solanum</taxon>
    </lineage>
</organism>
<comment type="caution">
    <text evidence="2">The sequence shown here is derived from an EMBL/GenBank/DDBJ whole genome shotgun (WGS) entry which is preliminary data.</text>
</comment>
<accession>A0A9J5W3Q3</accession>
<evidence type="ECO:0000256" key="1">
    <source>
        <dbReference type="SAM" id="Phobius"/>
    </source>
</evidence>
<dbReference type="Proteomes" id="UP000824120">
    <property type="component" value="Chromosome 12"/>
</dbReference>
<proteinExistence type="predicted"/>
<dbReference type="AlphaFoldDB" id="A0A9J5W3Q3"/>
<keyword evidence="1" id="KW-1133">Transmembrane helix</keyword>
<keyword evidence="1" id="KW-0812">Transmembrane</keyword>